<dbReference type="AlphaFoldDB" id="A0A5C6LTZ1"/>
<organism evidence="2 3">
    <name type="scientific">Chitinophaga pinensis</name>
    <dbReference type="NCBI Taxonomy" id="79329"/>
    <lineage>
        <taxon>Bacteria</taxon>
        <taxon>Pseudomonadati</taxon>
        <taxon>Bacteroidota</taxon>
        <taxon>Chitinophagia</taxon>
        <taxon>Chitinophagales</taxon>
        <taxon>Chitinophagaceae</taxon>
        <taxon>Chitinophaga</taxon>
    </lineage>
</organism>
<comment type="caution">
    <text evidence="2">The sequence shown here is derived from an EMBL/GenBank/DDBJ whole genome shotgun (WGS) entry which is preliminary data.</text>
</comment>
<protein>
    <submittedName>
        <fullName evidence="2">Carboxymuconolactone decarboxylase family protein</fullName>
    </submittedName>
</protein>
<dbReference type="InterPro" id="IPR003779">
    <property type="entry name" value="CMD-like"/>
</dbReference>
<dbReference type="InterPro" id="IPR029032">
    <property type="entry name" value="AhpD-like"/>
</dbReference>
<dbReference type="GO" id="GO:0051920">
    <property type="term" value="F:peroxiredoxin activity"/>
    <property type="evidence" value="ECO:0007669"/>
    <property type="project" value="InterPro"/>
</dbReference>
<evidence type="ECO:0000313" key="2">
    <source>
        <dbReference type="EMBL" id="TWW00047.1"/>
    </source>
</evidence>
<dbReference type="PANTHER" id="PTHR34846:SF10">
    <property type="entry name" value="CYTOPLASMIC PROTEIN"/>
    <property type="match status" value="1"/>
</dbReference>
<dbReference type="EMBL" id="VOHS01000011">
    <property type="protein sequence ID" value="TWW00047.1"/>
    <property type="molecule type" value="Genomic_DNA"/>
</dbReference>
<dbReference type="RefSeq" id="WP_146305643.1">
    <property type="nucleotide sequence ID" value="NZ_VOHS01000011.1"/>
</dbReference>
<dbReference type="NCBIfam" id="TIGR00778">
    <property type="entry name" value="ahpD_dom"/>
    <property type="match status" value="1"/>
</dbReference>
<dbReference type="SUPFAM" id="SSF69118">
    <property type="entry name" value="AhpD-like"/>
    <property type="match status" value="1"/>
</dbReference>
<sequence length="153" mass="17318">MTQRISIQEIPAALMTSLGKIGAYLKTCNIDQKLLSLLYYRASQINGCACCLDIHHKESIHYGDTQVRLHGVIAWRESPYYDAKERAALAFTEALTNANQQDIDDTIFDDLTAHFTTEEITELTMAIATVNTWNRLNKTFRTTPGHYKVGQYA</sequence>
<proteinExistence type="predicted"/>
<dbReference type="Gene3D" id="1.20.1290.10">
    <property type="entry name" value="AhpD-like"/>
    <property type="match status" value="1"/>
</dbReference>
<evidence type="ECO:0000259" key="1">
    <source>
        <dbReference type="Pfam" id="PF02627"/>
    </source>
</evidence>
<dbReference type="Pfam" id="PF02627">
    <property type="entry name" value="CMD"/>
    <property type="match status" value="1"/>
</dbReference>
<accession>A0A5C6LTZ1</accession>
<reference evidence="2 3" key="1">
    <citation type="submission" date="2019-08" db="EMBL/GenBank/DDBJ databases">
        <title>Whole genome sequencing of chitin degrading bacteria Chitinophaga pinensis YS16.</title>
        <authorList>
            <person name="Singh R.P."/>
            <person name="Manchanda G."/>
            <person name="Maurya I.K."/>
            <person name="Joshi N.K."/>
            <person name="Srivastava A.K."/>
        </authorList>
    </citation>
    <scope>NUCLEOTIDE SEQUENCE [LARGE SCALE GENOMIC DNA]</scope>
    <source>
        <strain evidence="2 3">YS-16</strain>
    </source>
</reference>
<dbReference type="OrthoDB" id="9801997at2"/>
<gene>
    <name evidence="2" type="ORF">FEF09_13715</name>
</gene>
<dbReference type="PANTHER" id="PTHR34846">
    <property type="entry name" value="4-CARBOXYMUCONOLACTONE DECARBOXYLASE FAMILY PROTEIN (AFU_ORTHOLOGUE AFUA_6G11590)"/>
    <property type="match status" value="1"/>
</dbReference>
<dbReference type="InterPro" id="IPR004675">
    <property type="entry name" value="AhpD_core"/>
</dbReference>
<keyword evidence="3" id="KW-1185">Reference proteome</keyword>
<feature type="domain" description="Carboxymuconolactone decarboxylase-like" evidence="1">
    <location>
        <begin position="24"/>
        <end position="93"/>
    </location>
</feature>
<dbReference type="Proteomes" id="UP000318815">
    <property type="component" value="Unassembled WGS sequence"/>
</dbReference>
<name>A0A5C6LTZ1_9BACT</name>
<evidence type="ECO:0000313" key="3">
    <source>
        <dbReference type="Proteomes" id="UP000318815"/>
    </source>
</evidence>